<reference evidence="2 3" key="1">
    <citation type="journal article" date="2018" name="BMC Genomics">
        <title>Comparative genome analysis of jujube witches'-broom Phytoplasma, an obligate pathogen that causes jujube witches'-broom disease.</title>
        <authorList>
            <person name="Wang J."/>
            <person name="Song L."/>
            <person name="Jiao Q."/>
            <person name="Yang S."/>
            <person name="Gao R."/>
            <person name="Lu X."/>
            <person name="Zhou G."/>
        </authorList>
    </citation>
    <scope>NUCLEOTIDE SEQUENCE [LARGE SCALE GENOMIC DNA]</scope>
    <source>
        <strain evidence="2">Jwb-nky</strain>
    </source>
</reference>
<feature type="transmembrane region" description="Helical" evidence="1">
    <location>
        <begin position="148"/>
        <end position="170"/>
    </location>
</feature>
<organism evidence="2 3">
    <name type="scientific">Ziziphus jujuba witches'-broom phytoplasma</name>
    <dbReference type="NCBI Taxonomy" id="135727"/>
    <lineage>
        <taxon>Bacteria</taxon>
        <taxon>Bacillati</taxon>
        <taxon>Mycoplasmatota</taxon>
        <taxon>Mollicutes</taxon>
        <taxon>Acholeplasmatales</taxon>
        <taxon>Acholeplasmataceae</taxon>
        <taxon>Candidatus Phytoplasma</taxon>
        <taxon>16SrV (Elm yellows group)</taxon>
    </lineage>
</organism>
<accession>A0A660HN84</accession>
<keyword evidence="1" id="KW-0472">Membrane</keyword>
<evidence type="ECO:0000313" key="3">
    <source>
        <dbReference type="Proteomes" id="UP000272462"/>
    </source>
</evidence>
<dbReference type="RefSeq" id="WP_121464200.1">
    <property type="nucleotide sequence ID" value="NZ_CP025121.1"/>
</dbReference>
<keyword evidence="3" id="KW-1185">Reference proteome</keyword>
<dbReference type="KEGG" id="pzi:CWO85_03305"/>
<dbReference type="EMBL" id="CP025121">
    <property type="protein sequence ID" value="AYJ01503.1"/>
    <property type="molecule type" value="Genomic_DNA"/>
</dbReference>
<name>A0A660HN84_ZIZJU</name>
<keyword evidence="1" id="KW-0812">Transmembrane</keyword>
<gene>
    <name evidence="2" type="ORF">CWO85_03305</name>
</gene>
<dbReference type="AlphaFoldDB" id="A0A660HN84"/>
<protein>
    <submittedName>
        <fullName evidence="2">Uncharacterized protein</fullName>
    </submittedName>
</protein>
<feature type="transmembrane region" description="Helical" evidence="1">
    <location>
        <begin position="58"/>
        <end position="76"/>
    </location>
</feature>
<evidence type="ECO:0000256" key="1">
    <source>
        <dbReference type="SAM" id="Phobius"/>
    </source>
</evidence>
<proteinExistence type="predicted"/>
<dbReference type="Proteomes" id="UP000272462">
    <property type="component" value="Chromosome"/>
</dbReference>
<sequence>MAFKPKSNKTNKQIKKIPTKLKPNKGFIKKERVPLENKIILEHNPVEKQTWGQITKKLIGYLLPLIFLIFLSWLMFYKIVPQIGAAINQAGTKALEYTKDKAHDIKEYFYHHFKNKWNCPEWLSKTGSIITPILIGLAIAAGCLSIPVIGPFLGGIVLVGTIVIGSFMLFTDKTTPPIQPPKEDVVVIDHNKDKLKDKEAQNQDTTKKLN</sequence>
<keyword evidence="1" id="KW-1133">Transmembrane helix</keyword>
<evidence type="ECO:0000313" key="2">
    <source>
        <dbReference type="EMBL" id="AYJ01503.1"/>
    </source>
</evidence>
<feature type="transmembrane region" description="Helical" evidence="1">
    <location>
        <begin position="122"/>
        <end position="141"/>
    </location>
</feature>